<organism evidence="2 3">
    <name type="scientific">Hyaloscypha bicolor E</name>
    <dbReference type="NCBI Taxonomy" id="1095630"/>
    <lineage>
        <taxon>Eukaryota</taxon>
        <taxon>Fungi</taxon>
        <taxon>Dikarya</taxon>
        <taxon>Ascomycota</taxon>
        <taxon>Pezizomycotina</taxon>
        <taxon>Leotiomycetes</taxon>
        <taxon>Helotiales</taxon>
        <taxon>Hyaloscyphaceae</taxon>
        <taxon>Hyaloscypha</taxon>
        <taxon>Hyaloscypha bicolor</taxon>
    </lineage>
</organism>
<feature type="compositionally biased region" description="Polar residues" evidence="1">
    <location>
        <begin position="236"/>
        <end position="250"/>
    </location>
</feature>
<dbReference type="Proteomes" id="UP000235371">
    <property type="component" value="Unassembled WGS sequence"/>
</dbReference>
<evidence type="ECO:0000256" key="1">
    <source>
        <dbReference type="SAM" id="MobiDB-lite"/>
    </source>
</evidence>
<name>A0A2J6TAW5_9HELO</name>
<reference evidence="2 3" key="1">
    <citation type="submission" date="2016-04" db="EMBL/GenBank/DDBJ databases">
        <title>A degradative enzymes factory behind the ericoid mycorrhizal symbiosis.</title>
        <authorList>
            <consortium name="DOE Joint Genome Institute"/>
            <person name="Martino E."/>
            <person name="Morin E."/>
            <person name="Grelet G."/>
            <person name="Kuo A."/>
            <person name="Kohler A."/>
            <person name="Daghino S."/>
            <person name="Barry K."/>
            <person name="Choi C."/>
            <person name="Cichocki N."/>
            <person name="Clum A."/>
            <person name="Copeland A."/>
            <person name="Hainaut M."/>
            <person name="Haridas S."/>
            <person name="Labutti K."/>
            <person name="Lindquist E."/>
            <person name="Lipzen A."/>
            <person name="Khouja H.-R."/>
            <person name="Murat C."/>
            <person name="Ohm R."/>
            <person name="Olson A."/>
            <person name="Spatafora J."/>
            <person name="Veneault-Fourrey C."/>
            <person name="Henrissat B."/>
            <person name="Grigoriev I."/>
            <person name="Martin F."/>
            <person name="Perotto S."/>
        </authorList>
    </citation>
    <scope>NUCLEOTIDE SEQUENCE [LARGE SCALE GENOMIC DNA]</scope>
    <source>
        <strain evidence="2 3">E</strain>
    </source>
</reference>
<dbReference type="InParanoid" id="A0A2J6TAW5"/>
<dbReference type="GeneID" id="36596622"/>
<feature type="region of interest" description="Disordered" evidence="1">
    <location>
        <begin position="236"/>
        <end position="260"/>
    </location>
</feature>
<dbReference type="EMBL" id="KZ613791">
    <property type="protein sequence ID" value="PMD60167.1"/>
    <property type="molecule type" value="Genomic_DNA"/>
</dbReference>
<dbReference type="AlphaFoldDB" id="A0A2J6TAW5"/>
<evidence type="ECO:0000313" key="2">
    <source>
        <dbReference type="EMBL" id="PMD60167.1"/>
    </source>
</evidence>
<keyword evidence="3" id="KW-1185">Reference proteome</keyword>
<dbReference type="RefSeq" id="XP_024737071.1">
    <property type="nucleotide sequence ID" value="XM_024888546.1"/>
</dbReference>
<gene>
    <name evidence="2" type="ORF">K444DRAFT_722081</name>
</gene>
<evidence type="ECO:0000313" key="3">
    <source>
        <dbReference type="Proteomes" id="UP000235371"/>
    </source>
</evidence>
<sequence length="293" mass="32723">MVTALPALFAVPSRQDSQYSNSYIRRNQFHSWDEIGGSIARRRVICQRDVVNRNLVRPRALSAGSAVKLVTSLVTALNEVVPVVPVLAKTMAKKVIIVCRNHGGGVHGSPVPGVPVLTKTVARKVIASRTVRTHARLFAATMAEGSTAYQCLECLELKDWSRVKCSNCQSIGHAMLGSIERKEIFNLARQKFRSQHREAGHRNYQVYNSTPHAVLSDDPRVLEVTEKQDSSNLWLSGRLQQSKKNSNHSSCPRGPSTMPLHLRTWPRFQWMTTLVIPRRETQAVIGNDPNSSR</sequence>
<accession>A0A2J6TAW5</accession>
<dbReference type="OrthoDB" id="3554948at2759"/>
<protein>
    <submittedName>
        <fullName evidence="2">Uncharacterized protein</fullName>
    </submittedName>
</protein>
<proteinExistence type="predicted"/>